<dbReference type="EMBL" id="CP012678">
    <property type="protein sequence ID" value="ALF60240.1"/>
    <property type="molecule type" value="Genomic_DNA"/>
</dbReference>
<feature type="domain" description="TonB C-terminal" evidence="12">
    <location>
        <begin position="293"/>
        <end position="383"/>
    </location>
</feature>
<dbReference type="PANTHER" id="PTHR33446">
    <property type="entry name" value="PROTEIN TONB-RELATED"/>
    <property type="match status" value="1"/>
</dbReference>
<comment type="similarity">
    <text evidence="2">Belongs to the TonB family.</text>
</comment>
<feature type="compositionally biased region" description="Low complexity" evidence="10">
    <location>
        <begin position="181"/>
        <end position="226"/>
    </location>
</feature>
<keyword evidence="9 11" id="KW-0472">Membrane</keyword>
<evidence type="ECO:0000256" key="9">
    <source>
        <dbReference type="ARBA" id="ARBA00023136"/>
    </source>
</evidence>
<proteinExistence type="inferred from homology"/>
<keyword evidence="8 11" id="KW-1133">Transmembrane helix</keyword>
<keyword evidence="6 11" id="KW-0812">Transmembrane</keyword>
<keyword evidence="4" id="KW-1003">Cell membrane</keyword>
<comment type="subcellular location">
    <subcellularLocation>
        <location evidence="1">Cell inner membrane</location>
        <topology evidence="1">Single-pass membrane protein</topology>
        <orientation evidence="1">Periplasmic side</orientation>
    </subcellularLocation>
</comment>
<evidence type="ECO:0000313" key="13">
    <source>
        <dbReference type="EMBL" id="ALF60240.1"/>
    </source>
</evidence>
<dbReference type="GO" id="GO:0015031">
    <property type="term" value="P:protein transport"/>
    <property type="evidence" value="ECO:0007669"/>
    <property type="project" value="UniProtKB-KW"/>
</dbReference>
<accession>A0A0M4T3A6</accession>
<organism evidence="13 14">
    <name type="scientific">Psychrobacter urativorans</name>
    <dbReference type="NCBI Taxonomy" id="45610"/>
    <lineage>
        <taxon>Bacteria</taxon>
        <taxon>Pseudomonadati</taxon>
        <taxon>Pseudomonadota</taxon>
        <taxon>Gammaproteobacteria</taxon>
        <taxon>Moraxellales</taxon>
        <taxon>Moraxellaceae</taxon>
        <taxon>Psychrobacter</taxon>
    </lineage>
</organism>
<dbReference type="PROSITE" id="PS52015">
    <property type="entry name" value="TONB_CTD"/>
    <property type="match status" value="1"/>
</dbReference>
<dbReference type="OrthoDB" id="6658338at2"/>
<dbReference type="InterPro" id="IPR051045">
    <property type="entry name" value="TonB-dependent_transducer"/>
</dbReference>
<evidence type="ECO:0000256" key="8">
    <source>
        <dbReference type="ARBA" id="ARBA00022989"/>
    </source>
</evidence>
<evidence type="ECO:0000256" key="7">
    <source>
        <dbReference type="ARBA" id="ARBA00022927"/>
    </source>
</evidence>
<evidence type="ECO:0000256" key="11">
    <source>
        <dbReference type="SAM" id="Phobius"/>
    </source>
</evidence>
<dbReference type="Gene3D" id="3.30.1150.10">
    <property type="match status" value="1"/>
</dbReference>
<dbReference type="Proteomes" id="UP000059847">
    <property type="component" value="Chromosome"/>
</dbReference>
<evidence type="ECO:0000256" key="3">
    <source>
        <dbReference type="ARBA" id="ARBA00022448"/>
    </source>
</evidence>
<dbReference type="STRING" id="45610.AOC03_09495"/>
<dbReference type="GO" id="GO:0055085">
    <property type="term" value="P:transmembrane transport"/>
    <property type="evidence" value="ECO:0007669"/>
    <property type="project" value="InterPro"/>
</dbReference>
<evidence type="ECO:0000256" key="10">
    <source>
        <dbReference type="SAM" id="MobiDB-lite"/>
    </source>
</evidence>
<evidence type="ECO:0000256" key="4">
    <source>
        <dbReference type="ARBA" id="ARBA00022475"/>
    </source>
</evidence>
<dbReference type="NCBIfam" id="TIGR01352">
    <property type="entry name" value="tonB_Cterm"/>
    <property type="match status" value="1"/>
</dbReference>
<evidence type="ECO:0000313" key="14">
    <source>
        <dbReference type="Proteomes" id="UP000059847"/>
    </source>
</evidence>
<dbReference type="GO" id="GO:0098797">
    <property type="term" value="C:plasma membrane protein complex"/>
    <property type="evidence" value="ECO:0007669"/>
    <property type="project" value="TreeGrafter"/>
</dbReference>
<dbReference type="SUPFAM" id="SSF74653">
    <property type="entry name" value="TolA/TonB C-terminal domain"/>
    <property type="match status" value="1"/>
</dbReference>
<keyword evidence="7" id="KW-0653">Protein transport</keyword>
<name>A0A0M4T3A6_9GAMM</name>
<keyword evidence="3" id="KW-0813">Transport</keyword>
<feature type="compositionally biased region" description="Basic and acidic residues" evidence="10">
    <location>
        <begin position="227"/>
        <end position="267"/>
    </location>
</feature>
<dbReference type="AlphaFoldDB" id="A0A0M4T3A6"/>
<sequence length="383" mass="40967">MEPTNFNAPPRKLTLIAISGVVGLHVLTAMALVAIKPAPPIDKVMETPPIEIQMITLPVEVQELETVKEKVKLENTPAPTPVSQVIPEAKVAAKPEPVKQKSTSTPITEPKIKPESDIKPKPETKPKPVEKAKPPVAHKRVEEKKPEPIVHQDDLVKETRDIKNNAEAEQALAEKQRQIDAVQNAQRAAEAAAIFDAQKAQEATQAAAQAKAQQDSAMREQQAADAKSAKAAKETAEKAAQEKAAQDKVKADQQAKAAKDAEAAAKAQADAKAKADMTKAEAASNTPVNFSASNANWKSKPNFSFPDRASRGANSGDTFNVVLVLRVNKQGGIDSVRLAQSSGNAILDKEAQRQVRSGKFKPFMNNGAPVVGNVTLPISYAVP</sequence>
<feature type="transmembrane region" description="Helical" evidence="11">
    <location>
        <begin position="13"/>
        <end position="35"/>
    </location>
</feature>
<feature type="region of interest" description="Disordered" evidence="10">
    <location>
        <begin position="75"/>
        <end position="267"/>
    </location>
</feature>
<keyword evidence="5" id="KW-0997">Cell inner membrane</keyword>
<feature type="compositionally biased region" description="Basic and acidic residues" evidence="10">
    <location>
        <begin position="110"/>
        <end position="178"/>
    </location>
</feature>
<dbReference type="InterPro" id="IPR037682">
    <property type="entry name" value="TonB_C"/>
</dbReference>
<dbReference type="GO" id="GO:0031992">
    <property type="term" value="F:energy transducer activity"/>
    <property type="evidence" value="ECO:0007669"/>
    <property type="project" value="TreeGrafter"/>
</dbReference>
<dbReference type="KEGG" id="pur:AOC03_09495"/>
<evidence type="ECO:0000256" key="2">
    <source>
        <dbReference type="ARBA" id="ARBA00006555"/>
    </source>
</evidence>
<dbReference type="InterPro" id="IPR006260">
    <property type="entry name" value="TonB/TolA_C"/>
</dbReference>
<evidence type="ECO:0000259" key="12">
    <source>
        <dbReference type="PROSITE" id="PS52015"/>
    </source>
</evidence>
<protein>
    <recommendedName>
        <fullName evidence="12">TonB C-terminal domain-containing protein</fullName>
    </recommendedName>
</protein>
<dbReference type="Pfam" id="PF03544">
    <property type="entry name" value="TonB_C"/>
    <property type="match status" value="1"/>
</dbReference>
<evidence type="ECO:0000256" key="6">
    <source>
        <dbReference type="ARBA" id="ARBA00022692"/>
    </source>
</evidence>
<keyword evidence="14" id="KW-1185">Reference proteome</keyword>
<dbReference type="RefSeq" id="WP_062535432.1">
    <property type="nucleotide sequence ID" value="NZ_CP012678.1"/>
</dbReference>
<gene>
    <name evidence="13" type="ORF">AOC03_09495</name>
</gene>
<dbReference type="PANTHER" id="PTHR33446:SF2">
    <property type="entry name" value="PROTEIN TONB"/>
    <property type="match status" value="1"/>
</dbReference>
<reference evidence="13 14" key="1">
    <citation type="submission" date="2015-09" db="EMBL/GenBank/DDBJ databases">
        <title>Complete genome of Psychrobacter urativorans R10.10B.</title>
        <authorList>
            <person name="See-Too W.S."/>
            <person name="Chan K.G."/>
        </authorList>
    </citation>
    <scope>NUCLEOTIDE SEQUENCE [LARGE SCALE GENOMIC DNA]</scope>
    <source>
        <strain evidence="13 14">R10.10B</strain>
    </source>
</reference>
<evidence type="ECO:0000256" key="5">
    <source>
        <dbReference type="ARBA" id="ARBA00022519"/>
    </source>
</evidence>
<evidence type="ECO:0000256" key="1">
    <source>
        <dbReference type="ARBA" id="ARBA00004383"/>
    </source>
</evidence>